<evidence type="ECO:0000313" key="3">
    <source>
        <dbReference type="Proteomes" id="UP000775213"/>
    </source>
</evidence>
<dbReference type="AlphaFoldDB" id="A0AAV7G2E2"/>
<reference evidence="2 3" key="1">
    <citation type="journal article" date="2021" name="Hortic Res">
        <title>Chromosome-scale assembly of the Dendrobium chrysotoxum genome enhances the understanding of orchid evolution.</title>
        <authorList>
            <person name="Zhang Y."/>
            <person name="Zhang G.Q."/>
            <person name="Zhang D."/>
            <person name="Liu X.D."/>
            <person name="Xu X.Y."/>
            <person name="Sun W.H."/>
            <person name="Yu X."/>
            <person name="Zhu X."/>
            <person name="Wang Z.W."/>
            <person name="Zhao X."/>
            <person name="Zhong W.Y."/>
            <person name="Chen H."/>
            <person name="Yin W.L."/>
            <person name="Huang T."/>
            <person name="Niu S.C."/>
            <person name="Liu Z.J."/>
        </authorList>
    </citation>
    <scope>NUCLEOTIDE SEQUENCE [LARGE SCALE GENOMIC DNA]</scope>
    <source>
        <strain evidence="2">Lindl</strain>
    </source>
</reference>
<feature type="domain" description="NPR1/NIM1-like C-terminal" evidence="1">
    <location>
        <begin position="1"/>
        <end position="50"/>
    </location>
</feature>
<keyword evidence="3" id="KW-1185">Reference proteome</keyword>
<dbReference type="Pfam" id="PF12313">
    <property type="entry name" value="NPR1_like_C"/>
    <property type="match status" value="1"/>
</dbReference>
<protein>
    <recommendedName>
        <fullName evidence="1">NPR1/NIM1-like C-terminal domain-containing protein</fullName>
    </recommendedName>
</protein>
<evidence type="ECO:0000259" key="1">
    <source>
        <dbReference type="Pfam" id="PF12313"/>
    </source>
</evidence>
<sequence>MEIAQAEATSEFAGLFASRSASNLREVDLNETRSTHNKRLHSRVEALMKKLFVESNCGDQLDCTIDFSLNSVSRARGARWRFAGGNTPPAQGQSPLKKIFLACIAPQHCKFNAKVLQAPSELENTTRQHCSSNVMTL</sequence>
<proteinExistence type="predicted"/>
<dbReference type="EMBL" id="JAGFBR010000018">
    <property type="protein sequence ID" value="KAH0449764.1"/>
    <property type="molecule type" value="Genomic_DNA"/>
</dbReference>
<name>A0AAV7G2E2_DENCH</name>
<accession>A0AAV7G2E2</accession>
<dbReference type="Proteomes" id="UP000775213">
    <property type="component" value="Unassembled WGS sequence"/>
</dbReference>
<comment type="caution">
    <text evidence="2">The sequence shown here is derived from an EMBL/GenBank/DDBJ whole genome shotgun (WGS) entry which is preliminary data.</text>
</comment>
<gene>
    <name evidence="2" type="ORF">IEQ34_020456</name>
</gene>
<organism evidence="2 3">
    <name type="scientific">Dendrobium chrysotoxum</name>
    <name type="common">Orchid</name>
    <dbReference type="NCBI Taxonomy" id="161865"/>
    <lineage>
        <taxon>Eukaryota</taxon>
        <taxon>Viridiplantae</taxon>
        <taxon>Streptophyta</taxon>
        <taxon>Embryophyta</taxon>
        <taxon>Tracheophyta</taxon>
        <taxon>Spermatophyta</taxon>
        <taxon>Magnoliopsida</taxon>
        <taxon>Liliopsida</taxon>
        <taxon>Asparagales</taxon>
        <taxon>Orchidaceae</taxon>
        <taxon>Epidendroideae</taxon>
        <taxon>Malaxideae</taxon>
        <taxon>Dendrobiinae</taxon>
        <taxon>Dendrobium</taxon>
    </lineage>
</organism>
<dbReference type="InterPro" id="IPR021094">
    <property type="entry name" value="NPR1/NIM1-like_C"/>
</dbReference>
<evidence type="ECO:0000313" key="2">
    <source>
        <dbReference type="EMBL" id="KAH0449764.1"/>
    </source>
</evidence>